<evidence type="ECO:0000256" key="4">
    <source>
        <dbReference type="ARBA" id="ARBA00011905"/>
    </source>
</evidence>
<dbReference type="FunFam" id="3.40.50.150:FF:000101">
    <property type="entry name" value="Thiopurine S-methyltransferase"/>
    <property type="match status" value="1"/>
</dbReference>
<proteinExistence type="inferred from homology"/>
<dbReference type="InterPro" id="IPR022474">
    <property type="entry name" value="Thiopur_S-MeTfrase_Se/Te_detox"/>
</dbReference>
<dbReference type="GO" id="GO:0008119">
    <property type="term" value="F:thiopurine S-methyltransferase activity"/>
    <property type="evidence" value="ECO:0007669"/>
    <property type="project" value="UniProtKB-UniRule"/>
</dbReference>
<dbReference type="GO" id="GO:0010038">
    <property type="term" value="P:response to metal ion"/>
    <property type="evidence" value="ECO:0007669"/>
    <property type="project" value="InterPro"/>
</dbReference>
<dbReference type="Gene3D" id="3.40.50.150">
    <property type="entry name" value="Vaccinia Virus protein VP39"/>
    <property type="match status" value="1"/>
</dbReference>
<comment type="caution">
    <text evidence="10">The sequence shown here is derived from an EMBL/GenBank/DDBJ whole genome shotgun (WGS) entry which is preliminary data.</text>
</comment>
<dbReference type="InterPro" id="IPR029063">
    <property type="entry name" value="SAM-dependent_MTases_sf"/>
</dbReference>
<dbReference type="GO" id="GO:0032259">
    <property type="term" value="P:methylation"/>
    <property type="evidence" value="ECO:0007669"/>
    <property type="project" value="UniProtKB-KW"/>
</dbReference>
<dbReference type="PANTHER" id="PTHR10259:SF11">
    <property type="entry name" value="THIOPURINE S-METHYLTRANSFERASE"/>
    <property type="match status" value="1"/>
</dbReference>
<reference evidence="10 11" key="1">
    <citation type="submission" date="2018-01" db="EMBL/GenBank/DDBJ databases">
        <title>Whole genome sequencing of Histamine producing bacteria.</title>
        <authorList>
            <person name="Butler K."/>
        </authorList>
    </citation>
    <scope>NUCLEOTIDE SEQUENCE [LARGE SCALE GENOMIC DNA]</scope>
    <source>
        <strain evidence="10 11">DSM 24669</strain>
    </source>
</reference>
<keyword evidence="8 9" id="KW-0949">S-adenosyl-L-methionine</keyword>
<keyword evidence="7 9" id="KW-0808">Transferase</keyword>
<accession>A0A0J8VEN6</accession>
<dbReference type="PANTHER" id="PTHR10259">
    <property type="entry name" value="THIOPURINE S-METHYLTRANSFERASE"/>
    <property type="match status" value="1"/>
</dbReference>
<dbReference type="Proteomes" id="UP000240481">
    <property type="component" value="Unassembled WGS sequence"/>
</dbReference>
<evidence type="ECO:0000256" key="5">
    <source>
        <dbReference type="ARBA" id="ARBA00022490"/>
    </source>
</evidence>
<evidence type="ECO:0000256" key="3">
    <source>
        <dbReference type="ARBA" id="ARBA00008145"/>
    </source>
</evidence>
<evidence type="ECO:0000256" key="8">
    <source>
        <dbReference type="ARBA" id="ARBA00022691"/>
    </source>
</evidence>
<evidence type="ECO:0000256" key="1">
    <source>
        <dbReference type="ARBA" id="ARBA00000903"/>
    </source>
</evidence>
<dbReference type="RefSeq" id="WP_048898336.1">
    <property type="nucleotide sequence ID" value="NZ_AP024852.1"/>
</dbReference>
<protein>
    <recommendedName>
        <fullName evidence="4 9">Thiopurine S-methyltransferase</fullName>
        <ecNumber evidence="4 9">2.1.1.67</ecNumber>
    </recommendedName>
    <alternativeName>
        <fullName evidence="9">Thiopurine methyltransferase</fullName>
    </alternativeName>
</protein>
<evidence type="ECO:0000256" key="9">
    <source>
        <dbReference type="HAMAP-Rule" id="MF_00812"/>
    </source>
</evidence>
<comment type="similarity">
    <text evidence="3 9">Belongs to the class I-like SAM-binding methyltransferase superfamily. TPMT family.</text>
</comment>
<feature type="binding site" evidence="9">
    <location>
        <position position="10"/>
    </location>
    <ligand>
        <name>S-adenosyl-L-methionine</name>
        <dbReference type="ChEBI" id="CHEBI:59789"/>
    </ligand>
</feature>
<dbReference type="InterPro" id="IPR008854">
    <property type="entry name" value="TPMT"/>
</dbReference>
<dbReference type="GO" id="GO:0005737">
    <property type="term" value="C:cytoplasm"/>
    <property type="evidence" value="ECO:0007669"/>
    <property type="project" value="UniProtKB-SubCell"/>
</dbReference>
<dbReference type="STRING" id="680026.AB733_08290"/>
<gene>
    <name evidence="9" type="primary">tpm</name>
    <name evidence="10" type="ORF">C9I94_15240</name>
</gene>
<keyword evidence="5 9" id="KW-0963">Cytoplasm</keyword>
<keyword evidence="11" id="KW-1185">Reference proteome</keyword>
<dbReference type="HAMAP" id="MF_00812">
    <property type="entry name" value="Thiopur_methtran"/>
    <property type="match status" value="1"/>
</dbReference>
<feature type="binding site" evidence="9">
    <location>
        <position position="66"/>
    </location>
    <ligand>
        <name>S-adenosyl-L-methionine</name>
        <dbReference type="ChEBI" id="CHEBI:59789"/>
    </ligand>
</feature>
<dbReference type="NCBIfam" id="TIGR03840">
    <property type="entry name" value="TMPT_Se_Te"/>
    <property type="match status" value="1"/>
</dbReference>
<dbReference type="EMBL" id="PYLZ01000008">
    <property type="protein sequence ID" value="PSW23478.1"/>
    <property type="molecule type" value="Genomic_DNA"/>
</dbReference>
<evidence type="ECO:0000313" key="11">
    <source>
        <dbReference type="Proteomes" id="UP000240481"/>
    </source>
</evidence>
<feature type="binding site" evidence="9">
    <location>
        <position position="121"/>
    </location>
    <ligand>
        <name>S-adenosyl-L-methionine</name>
        <dbReference type="ChEBI" id="CHEBI:59789"/>
    </ligand>
</feature>
<feature type="binding site" evidence="9">
    <location>
        <position position="45"/>
    </location>
    <ligand>
        <name>S-adenosyl-L-methionine</name>
        <dbReference type="ChEBI" id="CHEBI:59789"/>
    </ligand>
</feature>
<dbReference type="InterPro" id="IPR025835">
    <property type="entry name" value="Thiopurine_S-MeTrfase"/>
</dbReference>
<dbReference type="AlphaFoldDB" id="A0A0J8VEN6"/>
<comment type="subcellular location">
    <subcellularLocation>
        <location evidence="2 9">Cytoplasm</location>
    </subcellularLocation>
</comment>
<dbReference type="PROSITE" id="PS51585">
    <property type="entry name" value="SAM_MT_TPMT"/>
    <property type="match status" value="1"/>
</dbReference>
<dbReference type="SUPFAM" id="SSF53335">
    <property type="entry name" value="S-adenosyl-L-methionine-dependent methyltransferases"/>
    <property type="match status" value="1"/>
</dbReference>
<evidence type="ECO:0000256" key="2">
    <source>
        <dbReference type="ARBA" id="ARBA00004496"/>
    </source>
</evidence>
<keyword evidence="6 9" id="KW-0489">Methyltransferase</keyword>
<dbReference type="EC" id="2.1.1.67" evidence="4 9"/>
<dbReference type="Pfam" id="PF05724">
    <property type="entry name" value="TPMT"/>
    <property type="match status" value="1"/>
</dbReference>
<dbReference type="NCBIfam" id="NF009732">
    <property type="entry name" value="PRK13255.1"/>
    <property type="match status" value="1"/>
</dbReference>
<sequence length="218" mass="24813">MDAEFWHSRWAENRIGFHLDDANPLLLKYWSALGATREDSVLVPMCGKSIDLDWLAQKHSHVIGVELSQIAVRAFFAEHLYTPMVIEQGNGQAVYEFDEIKIHCGDFFTVQVEPTDVVYDRAALIAMPKTLRKQYADRLLSLTKPGGRILLITLDYPQEQLNGPPFSVDEAEVNALFEGCKITLLERDDKDESHPRRQQGISRFAEEAWLIETPTLAL</sequence>
<dbReference type="CDD" id="cd02440">
    <property type="entry name" value="AdoMet_MTases"/>
    <property type="match status" value="1"/>
</dbReference>
<evidence type="ECO:0000256" key="6">
    <source>
        <dbReference type="ARBA" id="ARBA00022603"/>
    </source>
</evidence>
<evidence type="ECO:0000313" key="10">
    <source>
        <dbReference type="EMBL" id="PSW23478.1"/>
    </source>
</evidence>
<organism evidence="10 11">
    <name type="scientific">Photobacterium swingsii</name>
    <dbReference type="NCBI Taxonomy" id="680026"/>
    <lineage>
        <taxon>Bacteria</taxon>
        <taxon>Pseudomonadati</taxon>
        <taxon>Pseudomonadota</taxon>
        <taxon>Gammaproteobacteria</taxon>
        <taxon>Vibrionales</taxon>
        <taxon>Vibrionaceae</taxon>
        <taxon>Photobacterium</taxon>
    </lineage>
</organism>
<comment type="catalytic activity">
    <reaction evidence="1 9">
        <text>S-adenosyl-L-methionine + a thiopurine = S-adenosyl-L-homocysteine + a thiopurine S-methylether.</text>
        <dbReference type="EC" id="2.1.1.67"/>
    </reaction>
</comment>
<dbReference type="OrthoDB" id="9778208at2"/>
<name>A0A0J8VEN6_9GAMM</name>
<evidence type="ECO:0000256" key="7">
    <source>
        <dbReference type="ARBA" id="ARBA00022679"/>
    </source>
</evidence>
<dbReference type="PIRSF" id="PIRSF023956">
    <property type="entry name" value="Thiopurine_S-methyltransferase"/>
    <property type="match status" value="1"/>
</dbReference>